<evidence type="ECO:0000313" key="1">
    <source>
        <dbReference type="EMBL" id="QOX64524.1"/>
    </source>
</evidence>
<keyword evidence="1" id="KW-0645">Protease</keyword>
<dbReference type="EMBL" id="CP042469">
    <property type="protein sequence ID" value="QOX64524.1"/>
    <property type="molecule type" value="Genomic_DNA"/>
</dbReference>
<sequence>MRKMIIVVLIVLISAFGMPAYGEQEVSAPQPPGISAQTAIMIEAKSGEVLYEKNADEKAYPASITKILTALLAIENGDLDKKVKISPNASGVEGSSIYLEVGEKIALRDLVYGLMLRSGNDAAIAISEEIGGSKDGFVEMMNRRAKELGAANTHFANPNGLHDPDHYTTARDMALIAQAAMKNEEFRKVAASKSWETNRGEGKYNYFYNKNKVVYQYDGGNGIKIGYTKAAGRTLVASSERDGMVLICVVMNAPNWFQDTYQLMDYAYSQYVTANIAPGQRPLKAVGIQGGDKNFVLIGPKEDITCPVRKDSDSKISIEYVLPQKPKAPVSRWQEAGELKIYVDGTYLYSTPLYYMEDVE</sequence>
<dbReference type="Proteomes" id="UP000594014">
    <property type="component" value="Chromosome"/>
</dbReference>
<accession>A0ACD1ADY1</accession>
<reference evidence="1" key="1">
    <citation type="submission" date="2019-08" db="EMBL/GenBank/DDBJ databases">
        <title>Genome sequence of Clostridiales bacterium MT110.</title>
        <authorList>
            <person name="Cao J."/>
        </authorList>
    </citation>
    <scope>NUCLEOTIDE SEQUENCE</scope>
    <source>
        <strain evidence="1">MT110</strain>
    </source>
</reference>
<organism evidence="1 2">
    <name type="scientific">Anoxybacterium hadale</name>
    <dbReference type="NCBI Taxonomy" id="3408580"/>
    <lineage>
        <taxon>Bacteria</taxon>
        <taxon>Bacillati</taxon>
        <taxon>Bacillota</taxon>
        <taxon>Clostridia</taxon>
        <taxon>Peptostreptococcales</taxon>
        <taxon>Anaerovoracaceae</taxon>
        <taxon>Anoxybacterium</taxon>
    </lineage>
</organism>
<keyword evidence="1" id="KW-0121">Carboxypeptidase</keyword>
<name>A0ACD1ADY1_9FIRM</name>
<protein>
    <submittedName>
        <fullName evidence="1">D-alanyl-D-alanine carboxypeptidase</fullName>
    </submittedName>
</protein>
<evidence type="ECO:0000313" key="2">
    <source>
        <dbReference type="Proteomes" id="UP000594014"/>
    </source>
</evidence>
<gene>
    <name evidence="1" type="ORF">FRZ06_14830</name>
</gene>
<keyword evidence="2" id="KW-1185">Reference proteome</keyword>
<keyword evidence="1" id="KW-0378">Hydrolase</keyword>
<proteinExistence type="predicted"/>